<dbReference type="Pfam" id="PF08352">
    <property type="entry name" value="oligo_HPY"/>
    <property type="match status" value="2"/>
</dbReference>
<feature type="domain" description="ABC transporter" evidence="4">
    <location>
        <begin position="20"/>
        <end position="369"/>
    </location>
</feature>
<reference evidence="5 6" key="2">
    <citation type="journal article" date="2008" name="BMC Genomics">
        <title>Comparative genomic analysis of the gut bacterium Bifidobacterium longum reveals loci susceptible to deletion during pure culture growth.</title>
        <authorList>
            <person name="Lee J.H."/>
            <person name="Karamychev V.N."/>
            <person name="Kozyavkin S.A."/>
            <person name="Mills D."/>
            <person name="Pavlov A.R."/>
            <person name="Pavlova N.V."/>
            <person name="Polouchine N.N."/>
            <person name="Richardson P.M."/>
            <person name="Shakhova V.V."/>
            <person name="Slesarev A.I."/>
            <person name="Weimer B."/>
            <person name="O'Sullivan D.J."/>
        </authorList>
    </citation>
    <scope>NUCLEOTIDE SEQUENCE [LARGE SCALE GENOMIC DNA]</scope>
    <source>
        <strain evidence="5 6">DJO10A</strain>
    </source>
</reference>
<evidence type="ECO:0000256" key="2">
    <source>
        <dbReference type="ARBA" id="ARBA00022741"/>
    </source>
</evidence>
<dbReference type="InterPro" id="IPR003593">
    <property type="entry name" value="AAA+_ATPase"/>
</dbReference>
<dbReference type="PANTHER" id="PTHR43776">
    <property type="entry name" value="TRANSPORT ATP-BINDING PROTEIN"/>
    <property type="match status" value="1"/>
</dbReference>
<dbReference type="InterPro" id="IPR003439">
    <property type="entry name" value="ABC_transporter-like_ATP-bd"/>
</dbReference>
<dbReference type="CDD" id="cd03257">
    <property type="entry name" value="ABC_NikE_OppD_transporters"/>
    <property type="match status" value="2"/>
</dbReference>
<keyword evidence="1" id="KW-0813">Transport</keyword>
<evidence type="ECO:0000259" key="4">
    <source>
        <dbReference type="PROSITE" id="PS50893"/>
    </source>
</evidence>
<dbReference type="HOGENOM" id="CLU_000604_86_4_11"/>
<keyword evidence="3" id="KW-0067">ATP-binding</keyword>
<gene>
    <name evidence="5" type="primary">appF2</name>
    <name evidence="5" type="ordered locus">BLD_0257</name>
</gene>
<evidence type="ECO:0000256" key="3">
    <source>
        <dbReference type="ARBA" id="ARBA00022840"/>
    </source>
</evidence>
<accession>B3DQV7</accession>
<dbReference type="Pfam" id="PF00005">
    <property type="entry name" value="ABC_tran"/>
    <property type="match status" value="2"/>
</dbReference>
<dbReference type="NCBIfam" id="NF008453">
    <property type="entry name" value="PRK11308.1"/>
    <property type="match status" value="3"/>
</dbReference>
<evidence type="ECO:0000313" key="5">
    <source>
        <dbReference type="EMBL" id="ACD97703.1"/>
    </source>
</evidence>
<name>B3DQV7_BIFLD</name>
<feature type="domain" description="ABC transporter" evidence="4">
    <location>
        <begin position="411"/>
        <end position="656"/>
    </location>
</feature>
<dbReference type="GO" id="GO:0015833">
    <property type="term" value="P:peptide transport"/>
    <property type="evidence" value="ECO:0007669"/>
    <property type="project" value="InterPro"/>
</dbReference>
<dbReference type="Gene3D" id="3.40.50.300">
    <property type="entry name" value="P-loop containing nucleotide triphosphate hydrolases"/>
    <property type="match status" value="3"/>
</dbReference>
<dbReference type="GO" id="GO:0055085">
    <property type="term" value="P:transmembrane transport"/>
    <property type="evidence" value="ECO:0007669"/>
    <property type="project" value="UniProtKB-ARBA"/>
</dbReference>
<protein>
    <submittedName>
        <fullName evidence="5">ABC-type oligopeptide transport system ATPase component</fullName>
    </submittedName>
</protein>
<dbReference type="Proteomes" id="UP000002419">
    <property type="component" value="Chromosome"/>
</dbReference>
<dbReference type="GO" id="GO:0016887">
    <property type="term" value="F:ATP hydrolysis activity"/>
    <property type="evidence" value="ECO:0007669"/>
    <property type="project" value="InterPro"/>
</dbReference>
<dbReference type="PROSITE" id="PS00211">
    <property type="entry name" value="ABC_TRANSPORTER_1"/>
    <property type="match status" value="2"/>
</dbReference>
<organism evidence="5 6">
    <name type="scientific">Bifidobacterium longum (strain DJO10A)</name>
    <dbReference type="NCBI Taxonomy" id="205913"/>
    <lineage>
        <taxon>Bacteria</taxon>
        <taxon>Bacillati</taxon>
        <taxon>Actinomycetota</taxon>
        <taxon>Actinomycetes</taxon>
        <taxon>Bifidobacteriales</taxon>
        <taxon>Bifidobacteriaceae</taxon>
        <taxon>Bifidobacterium</taxon>
    </lineage>
</organism>
<dbReference type="RefSeq" id="WP_012471808.1">
    <property type="nucleotide sequence ID" value="NC_010816.1"/>
</dbReference>
<evidence type="ECO:0000256" key="1">
    <source>
        <dbReference type="ARBA" id="ARBA00022448"/>
    </source>
</evidence>
<dbReference type="SUPFAM" id="SSF52540">
    <property type="entry name" value="P-loop containing nucleoside triphosphate hydrolases"/>
    <property type="match status" value="2"/>
</dbReference>
<sequence length="669" mass="73214">MTDNTNAKMLAMQKEHGPLLEVKDLAIDFTTDTGKPVHAVRDANFTVYPGQWVAIVGESGSGKSTSAMAVLGLLPGTGHVVNGSIKLDGEEIAGAKQSEFDKLRGTKMGLVPQDPMSNLNPVWRIGTQVKEALKANNMDVAHEKRSALAKALAGDEVEVKGNDDETFLGAKELPELMTEAKKALTEAGVSGEAFDKAVARFTNEWVPGSETRWRVADDLIKAGVADDQAWYLAKKYVTGSTMDDRIAGLLSEAGLPDAATRARQFPHEFSGGMRQRALIAIGLACRPDLLIADEPTSALDVTVQKRILDHLHMLTDSLGTAVLFITHDLGLAAERAQHIVVMYKGQVVESGPSLEVLQHPQHPYTKRLVAAAPSLASQRIISAKERGEDADALLDHHIAGESTLEKSEHIITVDHLTKEFKLPRKKEMFKAVDDVSFSVKRGTTLAIVGESGSGKSTVANMVLHLLKPTSGKVFYEGRDTSTFKAKDLLGFRRHVQPVFQNPYGSLDPMYSIFRSIEEPLRIHKIGDSKWRANRVKELLDMVEMPASVMGRYPNELSGGQRQRIAIARAMALDPDVIVCYEAVSALDVLVQDQVLRLLNDLQAEKGLSYLFITHDLAVVRQIADEVVVMQHGKLVEHATTDEVFDHPQKQYTRDLLDAIPGGKLQLGLD</sequence>
<dbReference type="AlphaFoldDB" id="B3DQV7"/>
<dbReference type="PANTHER" id="PTHR43776:SF8">
    <property type="entry name" value="ABC TRANSPORTER, ATP-BINDING PROTEIN"/>
    <property type="match status" value="1"/>
</dbReference>
<dbReference type="PROSITE" id="PS50893">
    <property type="entry name" value="ABC_TRANSPORTER_2"/>
    <property type="match status" value="2"/>
</dbReference>
<dbReference type="SMART" id="SM00382">
    <property type="entry name" value="AAA"/>
    <property type="match status" value="2"/>
</dbReference>
<dbReference type="KEGG" id="blj:BLD_0257"/>
<proteinExistence type="predicted"/>
<dbReference type="InterPro" id="IPR017871">
    <property type="entry name" value="ABC_transporter-like_CS"/>
</dbReference>
<reference evidence="5 6" key="1">
    <citation type="journal article" date="2006" name="Appl. Environ. Microbiol.">
        <title>Sequence analysis of two cryptic plasmids from Bifidobacterium longum DJO10A and construction of a shuttle cloning vector.</title>
        <authorList>
            <person name="Lee J.H."/>
            <person name="O'Sullivan D.J."/>
        </authorList>
    </citation>
    <scope>NUCLEOTIDE SEQUENCE [LARGE SCALE GENOMIC DNA]</scope>
    <source>
        <strain evidence="5 6">DJO10A</strain>
    </source>
</reference>
<dbReference type="InterPro" id="IPR027417">
    <property type="entry name" value="P-loop_NTPase"/>
</dbReference>
<dbReference type="InterPro" id="IPR013563">
    <property type="entry name" value="Oligopep_ABC_C"/>
</dbReference>
<dbReference type="InterPro" id="IPR050319">
    <property type="entry name" value="ABC_transp_ATP-bind"/>
</dbReference>
<dbReference type="GO" id="GO:0005524">
    <property type="term" value="F:ATP binding"/>
    <property type="evidence" value="ECO:0007669"/>
    <property type="project" value="UniProtKB-KW"/>
</dbReference>
<dbReference type="EMBL" id="CP000605">
    <property type="protein sequence ID" value="ACD97703.1"/>
    <property type="molecule type" value="Genomic_DNA"/>
</dbReference>
<evidence type="ECO:0000313" key="6">
    <source>
        <dbReference type="Proteomes" id="UP000002419"/>
    </source>
</evidence>
<keyword evidence="2" id="KW-0547">Nucleotide-binding</keyword>